<feature type="domain" description="XdhC- CoxI" evidence="1">
    <location>
        <begin position="18"/>
        <end position="78"/>
    </location>
</feature>
<organism evidence="3 4">
    <name type="scientific">Heyndrickxia sporothermodurans</name>
    <dbReference type="NCBI Taxonomy" id="46224"/>
    <lineage>
        <taxon>Bacteria</taxon>
        <taxon>Bacillati</taxon>
        <taxon>Bacillota</taxon>
        <taxon>Bacilli</taxon>
        <taxon>Bacillales</taxon>
        <taxon>Bacillaceae</taxon>
        <taxon>Heyndrickxia</taxon>
    </lineage>
</organism>
<evidence type="ECO:0000259" key="1">
    <source>
        <dbReference type="Pfam" id="PF02625"/>
    </source>
</evidence>
<dbReference type="STRING" id="46224.B4102_0513"/>
<accession>A0A150L750</accession>
<evidence type="ECO:0000313" key="3">
    <source>
        <dbReference type="EMBL" id="KYD07879.1"/>
    </source>
</evidence>
<dbReference type="PANTHER" id="PTHR30388">
    <property type="entry name" value="ALDEHYDE OXIDOREDUCTASE MOLYBDENUM COFACTOR ASSEMBLY PROTEIN"/>
    <property type="match status" value="1"/>
</dbReference>
<dbReference type="PATRIC" id="fig|46224.3.peg.2734"/>
<evidence type="ECO:0000313" key="4">
    <source>
        <dbReference type="Proteomes" id="UP000075666"/>
    </source>
</evidence>
<protein>
    <recommendedName>
        <fullName evidence="5">Xanthine dehydrogenase</fullName>
    </recommendedName>
</protein>
<reference evidence="3 4" key="1">
    <citation type="submission" date="2016-01" db="EMBL/GenBank/DDBJ databases">
        <title>Genome Sequences of Twelve Sporeforming Bacillus Species Isolated from Foods.</title>
        <authorList>
            <person name="Berendsen E.M."/>
            <person name="Wells-Bennik M.H."/>
            <person name="Krawcyk A.O."/>
            <person name="De Jong A."/>
            <person name="Holsappel S."/>
            <person name="Eijlander R.T."/>
            <person name="Kuipers O.P."/>
        </authorList>
    </citation>
    <scope>NUCLEOTIDE SEQUENCE [LARGE SCALE GENOMIC DNA]</scope>
    <source>
        <strain evidence="3 4">B4102</strain>
    </source>
</reference>
<proteinExistence type="predicted"/>
<sequence>MDDIFQILSKLSLIKGKSVLATIIHVEGSAYKKEGSCMLIADDGSQIGLLSAGCLEEDLRWKAEQVFLDGTARIFTYDMKDETDLAWGQGAGCNGILHILLEPINQLLMENLFMLKTCLDEGDSVLQIKQFDNDFNLVSTSFFSEKGKAFGDKCPHSIEVNDFIQSGLMTIENLSPAFIHLFKPKPRLILFGAGEDAKPLVHIADYIGFHVILCDWRPSHCNKANFPNAHTIIQGFPQEIYEKIKLTQHDFVVIMSHHFQRDKEFLSLIKNDKLSFLGILGPKKRTVRLLGGGDIPQWISSPVGMDIGSKGAEEIAISIVAEMIKVLRKRTTVGSP</sequence>
<dbReference type="InterPro" id="IPR052698">
    <property type="entry name" value="MoCofactor_Util/Proc"/>
</dbReference>
<dbReference type="InterPro" id="IPR003777">
    <property type="entry name" value="XdhC_CoxI"/>
</dbReference>
<dbReference type="Proteomes" id="UP000075666">
    <property type="component" value="Unassembled WGS sequence"/>
</dbReference>
<name>A0A150L750_9BACI</name>
<dbReference type="Pfam" id="PF02625">
    <property type="entry name" value="XdhC_CoxI"/>
    <property type="match status" value="1"/>
</dbReference>
<dbReference type="InterPro" id="IPR027051">
    <property type="entry name" value="XdhC_Rossmann_dom"/>
</dbReference>
<dbReference type="AlphaFoldDB" id="A0A150L750"/>
<comment type="caution">
    <text evidence="3">The sequence shown here is derived from an EMBL/GenBank/DDBJ whole genome shotgun (WGS) entry which is preliminary data.</text>
</comment>
<dbReference type="Pfam" id="PF13478">
    <property type="entry name" value="XdhC_C"/>
    <property type="match status" value="1"/>
</dbReference>
<dbReference type="EMBL" id="LQYN01000039">
    <property type="protein sequence ID" value="KYD07879.1"/>
    <property type="molecule type" value="Genomic_DNA"/>
</dbReference>
<keyword evidence="4" id="KW-1185">Reference proteome</keyword>
<evidence type="ECO:0000259" key="2">
    <source>
        <dbReference type="Pfam" id="PF13478"/>
    </source>
</evidence>
<dbReference type="RefSeq" id="WP_066230662.1">
    <property type="nucleotide sequence ID" value="NZ_LQYN01000039.1"/>
</dbReference>
<dbReference type="OrthoDB" id="9773039at2"/>
<feature type="domain" description="XdhC Rossmann" evidence="2">
    <location>
        <begin position="188"/>
        <end position="323"/>
    </location>
</feature>
<dbReference type="PANTHER" id="PTHR30388:SF6">
    <property type="entry name" value="XANTHINE DEHYDROGENASE SUBUNIT A-RELATED"/>
    <property type="match status" value="1"/>
</dbReference>
<gene>
    <name evidence="3" type="ORF">B4102_0513</name>
</gene>
<evidence type="ECO:0008006" key="5">
    <source>
        <dbReference type="Google" id="ProtNLM"/>
    </source>
</evidence>
<dbReference type="Gene3D" id="3.40.50.720">
    <property type="entry name" value="NAD(P)-binding Rossmann-like Domain"/>
    <property type="match status" value="1"/>
</dbReference>